<evidence type="ECO:0000313" key="4">
    <source>
        <dbReference type="EMBL" id="MEE2525647.1"/>
    </source>
</evidence>
<keyword evidence="2" id="KW-0472">Membrane</keyword>
<evidence type="ECO:0000256" key="1">
    <source>
        <dbReference type="SAM" id="MobiDB-lite"/>
    </source>
</evidence>
<comment type="caution">
    <text evidence="4">The sequence shown here is derived from an EMBL/GenBank/DDBJ whole genome shotgun (WGS) entry which is preliminary data.</text>
</comment>
<dbReference type="SUPFAM" id="SSF53300">
    <property type="entry name" value="vWA-like"/>
    <property type="match status" value="1"/>
</dbReference>
<dbReference type="InterPro" id="IPR028087">
    <property type="entry name" value="Tad_N"/>
</dbReference>
<sequence length="495" mass="53559">MVRFSEFLSRVLRARDGNVATFFAIALVPIAVLAGGALDFSQAMNARGRLAEALDAAALAVGSDDSLAGESASQLAMEFIEANYPQGEIGDVQNVVVSVDEESGQVTITGSSRVQTILLGIIGMQYIDVDWTSVVVRAQNALELVMVLDNTGSMSGTKIRALRDAALTLNDLLHDSVTNPDDLRIGLVPFAASVNVGTGFERVWWLDADAEHPLHSEWFEPAANRWDLFDTLSGVEWEGCVEAREMPMDIDDTPPNLGDPDTLFLPFFAPDEPDVGRFGNNYLDDGLRNGNPVTLLMNSDKYWGQRPNRGGPNDGCTTTPITPLTSSRSEIDAALSAMNARGTTNIPMGVSWGIRVISPQEPFTEGTPYDEPNTIKAMIILTDGENVIPTAGAPLHSEYTSYGYLTTGRMGITSASRVQANRAMNDRTELACEYARSQGIRIYTITFGTVDADTEALMEGCASHPSLYFNSPTPESLQQAFELIAGDLSNLRISR</sequence>
<keyword evidence="2" id="KW-0812">Transmembrane</keyword>
<keyword evidence="5" id="KW-1185">Reference proteome</keyword>
<dbReference type="CDD" id="cd00198">
    <property type="entry name" value="vWFA"/>
    <property type="match status" value="1"/>
</dbReference>
<reference evidence="4 5" key="1">
    <citation type="submission" date="2024-01" db="EMBL/GenBank/DDBJ databases">
        <title>Hyphobacterium bacterium isolated from marine sediment.</title>
        <authorList>
            <person name="Zhao S."/>
        </authorList>
    </citation>
    <scope>NUCLEOTIDE SEQUENCE [LARGE SCALE GENOMIC DNA]</scope>
    <source>
        <strain evidence="5">HN65</strain>
    </source>
</reference>
<feature type="region of interest" description="Disordered" evidence="1">
    <location>
        <begin position="304"/>
        <end position="324"/>
    </location>
</feature>
<name>A0ABU7LP29_9PROT</name>
<dbReference type="Gene3D" id="3.40.50.410">
    <property type="entry name" value="von Willebrand factor, type A domain"/>
    <property type="match status" value="2"/>
</dbReference>
<evidence type="ECO:0000256" key="2">
    <source>
        <dbReference type="SAM" id="Phobius"/>
    </source>
</evidence>
<feature type="transmembrane region" description="Helical" evidence="2">
    <location>
        <begin position="20"/>
        <end position="40"/>
    </location>
</feature>
<organism evidence="4 5">
    <name type="scientific">Hyphobacterium lacteum</name>
    <dbReference type="NCBI Taxonomy" id="3116575"/>
    <lineage>
        <taxon>Bacteria</taxon>
        <taxon>Pseudomonadati</taxon>
        <taxon>Pseudomonadota</taxon>
        <taxon>Alphaproteobacteria</taxon>
        <taxon>Maricaulales</taxon>
        <taxon>Maricaulaceae</taxon>
        <taxon>Hyphobacterium</taxon>
    </lineage>
</organism>
<evidence type="ECO:0000313" key="5">
    <source>
        <dbReference type="Proteomes" id="UP001354971"/>
    </source>
</evidence>
<dbReference type="InterPro" id="IPR036465">
    <property type="entry name" value="vWFA_dom_sf"/>
</dbReference>
<feature type="compositionally biased region" description="Polar residues" evidence="1">
    <location>
        <begin position="315"/>
        <end position="324"/>
    </location>
</feature>
<dbReference type="Proteomes" id="UP001354971">
    <property type="component" value="Unassembled WGS sequence"/>
</dbReference>
<dbReference type="EMBL" id="JAZDRP010000002">
    <property type="protein sequence ID" value="MEE2525647.1"/>
    <property type="molecule type" value="Genomic_DNA"/>
</dbReference>
<accession>A0ABU7LP29</accession>
<dbReference type="RefSeq" id="WP_330198306.1">
    <property type="nucleotide sequence ID" value="NZ_JAZDRP010000002.1"/>
</dbReference>
<feature type="domain" description="Putative Flp pilus-assembly TadG-like N-terminal" evidence="3">
    <location>
        <begin position="17"/>
        <end position="63"/>
    </location>
</feature>
<evidence type="ECO:0000259" key="3">
    <source>
        <dbReference type="Pfam" id="PF13400"/>
    </source>
</evidence>
<protein>
    <submittedName>
        <fullName evidence="4">Pilus assembly protein TadG-related protein</fullName>
    </submittedName>
</protein>
<keyword evidence="2" id="KW-1133">Transmembrane helix</keyword>
<proteinExistence type="predicted"/>
<dbReference type="Pfam" id="PF13400">
    <property type="entry name" value="Tad"/>
    <property type="match status" value="1"/>
</dbReference>
<gene>
    <name evidence="4" type="ORF">V0U79_04655</name>
</gene>